<dbReference type="InterPro" id="IPR029045">
    <property type="entry name" value="ClpP/crotonase-like_dom_sf"/>
</dbReference>
<dbReference type="InterPro" id="IPR052377">
    <property type="entry name" value="Mitochondrial_ECH-domain"/>
</dbReference>
<evidence type="ECO:0000256" key="2">
    <source>
        <dbReference type="ARBA" id="ARBA00022832"/>
    </source>
</evidence>
<dbReference type="GO" id="GO:0016836">
    <property type="term" value="F:hydro-lyase activity"/>
    <property type="evidence" value="ECO:0007669"/>
    <property type="project" value="TreeGrafter"/>
</dbReference>
<keyword evidence="3" id="KW-0809">Transit peptide</keyword>
<gene>
    <name evidence="8" type="ORF">ONE63_002307</name>
</gene>
<dbReference type="CDD" id="cd06558">
    <property type="entry name" value="crotonase-like"/>
    <property type="match status" value="1"/>
</dbReference>
<comment type="subcellular location">
    <subcellularLocation>
        <location evidence="1">Mitochondrion</location>
    </subcellularLocation>
</comment>
<evidence type="ECO:0000256" key="6">
    <source>
        <dbReference type="ARBA" id="ARBA00037410"/>
    </source>
</evidence>
<evidence type="ECO:0000313" key="8">
    <source>
        <dbReference type="EMBL" id="KAJ1521982.1"/>
    </source>
</evidence>
<dbReference type="Gene3D" id="3.90.226.10">
    <property type="entry name" value="2-enoyl-CoA Hydratase, Chain A, domain 1"/>
    <property type="match status" value="1"/>
</dbReference>
<dbReference type="GO" id="GO:0006631">
    <property type="term" value="P:fatty acid metabolic process"/>
    <property type="evidence" value="ECO:0007669"/>
    <property type="project" value="UniProtKB-KW"/>
</dbReference>
<evidence type="ECO:0000256" key="4">
    <source>
        <dbReference type="ARBA" id="ARBA00023098"/>
    </source>
</evidence>
<evidence type="ECO:0000256" key="7">
    <source>
        <dbReference type="ARBA" id="ARBA00040545"/>
    </source>
</evidence>
<dbReference type="InterPro" id="IPR001753">
    <property type="entry name" value="Enoyl-CoA_hydra/iso"/>
</dbReference>
<keyword evidence="5" id="KW-0496">Mitochondrion</keyword>
<dbReference type="Gene3D" id="1.10.12.10">
    <property type="entry name" value="Lyase 2-enoyl-coa Hydratase, Chain A, domain 2"/>
    <property type="match status" value="1"/>
</dbReference>
<dbReference type="GO" id="GO:0005739">
    <property type="term" value="C:mitochondrion"/>
    <property type="evidence" value="ECO:0007669"/>
    <property type="project" value="UniProtKB-SubCell"/>
</dbReference>
<dbReference type="Pfam" id="PF00378">
    <property type="entry name" value="ECH_1"/>
    <property type="match status" value="1"/>
</dbReference>
<dbReference type="PANTHER" id="PTHR43602">
    <property type="match status" value="1"/>
</dbReference>
<organism evidence="8 9">
    <name type="scientific">Megalurothrips usitatus</name>
    <name type="common">bean blossom thrips</name>
    <dbReference type="NCBI Taxonomy" id="439358"/>
    <lineage>
        <taxon>Eukaryota</taxon>
        <taxon>Metazoa</taxon>
        <taxon>Ecdysozoa</taxon>
        <taxon>Arthropoda</taxon>
        <taxon>Hexapoda</taxon>
        <taxon>Insecta</taxon>
        <taxon>Pterygota</taxon>
        <taxon>Neoptera</taxon>
        <taxon>Paraneoptera</taxon>
        <taxon>Thysanoptera</taxon>
        <taxon>Terebrantia</taxon>
        <taxon>Thripoidea</taxon>
        <taxon>Thripidae</taxon>
        <taxon>Megalurothrips</taxon>
    </lineage>
</organism>
<dbReference type="InterPro" id="IPR014748">
    <property type="entry name" value="Enoyl-CoA_hydra_C"/>
</dbReference>
<evidence type="ECO:0000256" key="5">
    <source>
        <dbReference type="ARBA" id="ARBA00023128"/>
    </source>
</evidence>
<comment type="caution">
    <text evidence="8">The sequence shown here is derived from an EMBL/GenBank/DDBJ whole genome shotgun (WGS) entry which is preliminary data.</text>
</comment>
<keyword evidence="4" id="KW-0443">Lipid metabolism</keyword>
<accession>A0AAV7XBT4</accession>
<dbReference type="PANTHER" id="PTHR43602:SF1">
    <property type="entry name" value="ENOYL-COA HYDRATASE DOMAIN-CONTAINING PROTEIN 3, MITOCHONDRIAL"/>
    <property type="match status" value="1"/>
</dbReference>
<reference evidence="8" key="1">
    <citation type="submission" date="2022-12" db="EMBL/GenBank/DDBJ databases">
        <title>Chromosome-level genome assembly of the bean flower thrips Megalurothrips usitatus.</title>
        <authorList>
            <person name="Ma L."/>
            <person name="Liu Q."/>
            <person name="Li H."/>
            <person name="Cai W."/>
        </authorList>
    </citation>
    <scope>NUCLEOTIDE SEQUENCE</scope>
    <source>
        <strain evidence="8">Cailab_2022a</strain>
    </source>
</reference>
<evidence type="ECO:0000313" key="9">
    <source>
        <dbReference type="Proteomes" id="UP001075354"/>
    </source>
</evidence>
<name>A0AAV7XBT4_9NEOP</name>
<dbReference type="SUPFAM" id="SSF52096">
    <property type="entry name" value="ClpP/crotonase"/>
    <property type="match status" value="1"/>
</dbReference>
<keyword evidence="9" id="KW-1185">Reference proteome</keyword>
<evidence type="ECO:0000256" key="1">
    <source>
        <dbReference type="ARBA" id="ARBA00004173"/>
    </source>
</evidence>
<dbReference type="EMBL" id="JAPTSV010000012">
    <property type="protein sequence ID" value="KAJ1521982.1"/>
    <property type="molecule type" value="Genomic_DNA"/>
</dbReference>
<evidence type="ECO:0000256" key="3">
    <source>
        <dbReference type="ARBA" id="ARBA00022946"/>
    </source>
</evidence>
<dbReference type="Proteomes" id="UP001075354">
    <property type="component" value="Chromosome 12"/>
</dbReference>
<proteinExistence type="predicted"/>
<comment type="function">
    <text evidence="6">May play a role in fatty acid biosynthesis and insulin sensitivity.</text>
</comment>
<sequence>MFRTVEKVLQQSSSYVRNKKFSTSTASLTDHVKVSFLEGVRTITLAGPSRNALSLRMMEELTENIAKDQNDISLRAIVIKAEGPMFSAGHNLKELTSDSGREMHNAVFKAASKMMFSILQSPVPVIASVHGLAAAAGCQLVAGCDIAVCSENASFSTPGASVGIFCSTPGVALVRAIPSKVAADMLFTGEPISAQQALLCGLVSRVVPAERLDEEISKVTASILSKSRSVIELGKKFLYTQIQQDIQTAYRLGESVMTSNVSMADAQEGIQSFIGKKKPHWKHTSA</sequence>
<keyword evidence="2" id="KW-0276">Fatty acid metabolism</keyword>
<protein>
    <recommendedName>
        <fullName evidence="7">Enoyl-CoA hydratase domain-containing protein 3, mitochondrial</fullName>
    </recommendedName>
</protein>
<dbReference type="AlphaFoldDB" id="A0AAV7XBT4"/>